<evidence type="ECO:0000256" key="1">
    <source>
        <dbReference type="SAM" id="Coils"/>
    </source>
</evidence>
<dbReference type="Gene3D" id="3.30.40.10">
    <property type="entry name" value="Zinc/RING finger domain, C3HC4 (zinc finger)"/>
    <property type="match status" value="1"/>
</dbReference>
<evidence type="ECO:0000313" key="3">
    <source>
        <dbReference type="Proteomes" id="UP000176498"/>
    </source>
</evidence>
<accession>A0A1G1XQM5</accession>
<protein>
    <submittedName>
        <fullName evidence="2">Uncharacterized protein</fullName>
    </submittedName>
</protein>
<feature type="coiled-coil region" evidence="1">
    <location>
        <begin position="122"/>
        <end position="149"/>
    </location>
</feature>
<reference evidence="2 3" key="1">
    <citation type="journal article" date="2016" name="Nat. Commun.">
        <title>Thousands of microbial genomes shed light on interconnected biogeochemical processes in an aquifer system.</title>
        <authorList>
            <person name="Anantharaman K."/>
            <person name="Brown C.T."/>
            <person name="Hug L.A."/>
            <person name="Sharon I."/>
            <person name="Castelle C.J."/>
            <person name="Probst A.J."/>
            <person name="Thomas B.C."/>
            <person name="Singh A."/>
            <person name="Wilkins M.J."/>
            <person name="Karaoz U."/>
            <person name="Brodie E.L."/>
            <person name="Williams K.H."/>
            <person name="Hubbard S.S."/>
            <person name="Banfield J.F."/>
        </authorList>
    </citation>
    <scope>NUCLEOTIDE SEQUENCE [LARGE SCALE GENOMIC DNA]</scope>
</reference>
<keyword evidence="1" id="KW-0175">Coiled coil</keyword>
<dbReference type="EMBL" id="MHHZ01000005">
    <property type="protein sequence ID" value="OGY42312.1"/>
    <property type="molecule type" value="Genomic_DNA"/>
</dbReference>
<feature type="coiled-coil region" evidence="1">
    <location>
        <begin position="15"/>
        <end position="59"/>
    </location>
</feature>
<evidence type="ECO:0000313" key="2">
    <source>
        <dbReference type="EMBL" id="OGY42312.1"/>
    </source>
</evidence>
<dbReference type="AlphaFoldDB" id="A0A1G1XQM5"/>
<dbReference type="InterPro" id="IPR013083">
    <property type="entry name" value="Znf_RING/FYVE/PHD"/>
</dbReference>
<dbReference type="Proteomes" id="UP000176498">
    <property type="component" value="Unassembled WGS sequence"/>
</dbReference>
<proteinExistence type="predicted"/>
<name>A0A1G1XQM5_9BACT</name>
<comment type="caution">
    <text evidence="2">The sequence shown here is derived from an EMBL/GenBank/DDBJ whole genome shotgun (WGS) entry which is preliminary data.</text>
</comment>
<organism evidence="2 3">
    <name type="scientific">Candidatus Buchananbacteria bacterium RBG_13_36_9</name>
    <dbReference type="NCBI Taxonomy" id="1797530"/>
    <lineage>
        <taxon>Bacteria</taxon>
        <taxon>Candidatus Buchananiibacteriota</taxon>
    </lineage>
</organism>
<gene>
    <name evidence="2" type="ORF">A2Y82_04970</name>
</gene>
<sequence>MGYKSLLRSYSVAKRREEKERRREVKKRIKTITKTEKKLAILNEKIEKIIDVLESLYAKGQINKEEYDNLKNRKSDITLDLIILGKAPVISLAKRYITGEVNKLEFEKILKDLVPQDLFTEKENIKINIDKINKEISEFREKCKNKIDNHCQHCGKKKSLFGPLSNECGFLLCKNCKTKLLDSLRFKGFLGKYFVVDPQGFTLADFDKGIKLNIKIKEEYL</sequence>